<accession>A0A2Z4LV79</accession>
<dbReference type="CDD" id="cd04194">
    <property type="entry name" value="GT8_A4GalT_like"/>
    <property type="match status" value="1"/>
</dbReference>
<evidence type="ECO:0000313" key="5">
    <source>
        <dbReference type="EMBL" id="AWX45801.1"/>
    </source>
</evidence>
<dbReference type="Pfam" id="PF01501">
    <property type="entry name" value="Glyco_transf_8"/>
    <property type="match status" value="1"/>
</dbReference>
<keyword evidence="3" id="KW-0479">Metal-binding</keyword>
<evidence type="ECO:0000313" key="6">
    <source>
        <dbReference type="Proteomes" id="UP000248536"/>
    </source>
</evidence>
<dbReference type="EMBL" id="CP030104">
    <property type="protein sequence ID" value="AWX45801.1"/>
    <property type="molecule type" value="Genomic_DNA"/>
</dbReference>
<feature type="transmembrane region" description="Helical" evidence="4">
    <location>
        <begin position="297"/>
        <end position="314"/>
    </location>
</feature>
<evidence type="ECO:0000256" key="1">
    <source>
        <dbReference type="ARBA" id="ARBA00022676"/>
    </source>
</evidence>
<keyword evidence="1" id="KW-0328">Glycosyltransferase</keyword>
<keyword evidence="4" id="KW-1133">Transmembrane helix</keyword>
<dbReference type="InterPro" id="IPR050748">
    <property type="entry name" value="Glycosyltrans_8_dom-fam"/>
</dbReference>
<evidence type="ECO:0000256" key="4">
    <source>
        <dbReference type="SAM" id="Phobius"/>
    </source>
</evidence>
<dbReference type="InterPro" id="IPR002495">
    <property type="entry name" value="Glyco_trans_8"/>
</dbReference>
<dbReference type="GO" id="GO:0016757">
    <property type="term" value="F:glycosyltransferase activity"/>
    <property type="evidence" value="ECO:0007669"/>
    <property type="project" value="UniProtKB-KW"/>
</dbReference>
<keyword evidence="4" id="KW-0812">Transmembrane</keyword>
<dbReference type="GO" id="GO:0046872">
    <property type="term" value="F:metal ion binding"/>
    <property type="evidence" value="ECO:0007669"/>
    <property type="project" value="UniProtKB-KW"/>
</dbReference>
<dbReference type="Gene3D" id="3.90.550.10">
    <property type="entry name" value="Spore Coat Polysaccharide Biosynthesis Protein SpsA, Chain A"/>
    <property type="match status" value="1"/>
</dbReference>
<protein>
    <submittedName>
        <fullName evidence="5">General stress protein</fullName>
    </submittedName>
</protein>
<dbReference type="KEGG" id="spon:HME9304_02831"/>
<dbReference type="PANTHER" id="PTHR13778">
    <property type="entry name" value="GLYCOSYLTRANSFERASE 8 DOMAIN-CONTAINING PROTEIN"/>
    <property type="match status" value="1"/>
</dbReference>
<gene>
    <name evidence="5" type="ORF">HME9304_02831</name>
</gene>
<keyword evidence="6" id="KW-1185">Reference proteome</keyword>
<sequence>MNLHIALSSDENYTPFMATAIISVIENNIDIPDITFHIISVGISKESQGKMKDMIAANNRKCIIYDFHSSQDIVGEFIFGVSKINKYARLYLPKLLPETVDKVIYMDCDAIVLGSLKKLWEIKIDKYSFAGVEDVVFERHKTSINMPVNCKYINSGMLIFNLKKFREENSLDRVEEFMKSYIKRKVKYSNDQAVINALFYKEFYILPPEYNCITPYYLMNSEQIMTIYRMKSYYNDEALQRAVDNPVFVHFTPSFITRPWVKGSRHPLTKKFLMYLNKTPWKDFELKKDNRTFNVKLVGILFNLLPFSIFLKVLNIKRPKGNIK</sequence>
<evidence type="ECO:0000256" key="3">
    <source>
        <dbReference type="ARBA" id="ARBA00022723"/>
    </source>
</evidence>
<dbReference type="InterPro" id="IPR029044">
    <property type="entry name" value="Nucleotide-diphossugar_trans"/>
</dbReference>
<dbReference type="RefSeq" id="WP_112379155.1">
    <property type="nucleotide sequence ID" value="NZ_CP030104.1"/>
</dbReference>
<evidence type="ECO:0000256" key="2">
    <source>
        <dbReference type="ARBA" id="ARBA00022679"/>
    </source>
</evidence>
<dbReference type="OrthoDB" id="695971at2"/>
<name>A0A2Z4LV79_9FLAO</name>
<dbReference type="AlphaFoldDB" id="A0A2Z4LV79"/>
<organism evidence="5 6">
    <name type="scientific">Flagellimonas maritima</name>
    <dbReference type="NCBI Taxonomy" id="1383885"/>
    <lineage>
        <taxon>Bacteria</taxon>
        <taxon>Pseudomonadati</taxon>
        <taxon>Bacteroidota</taxon>
        <taxon>Flavobacteriia</taxon>
        <taxon>Flavobacteriales</taxon>
        <taxon>Flavobacteriaceae</taxon>
        <taxon>Flagellimonas</taxon>
    </lineage>
</organism>
<dbReference type="SUPFAM" id="SSF53448">
    <property type="entry name" value="Nucleotide-diphospho-sugar transferases"/>
    <property type="match status" value="1"/>
</dbReference>
<keyword evidence="2" id="KW-0808">Transferase</keyword>
<reference evidence="5 6" key="1">
    <citation type="submission" date="2018-06" db="EMBL/GenBank/DDBJ databases">
        <title>Spongiibacterium sp. HME9304 Genome sequencing and assembly.</title>
        <authorList>
            <person name="Kang H."/>
            <person name="Kim H."/>
            <person name="Joh K."/>
        </authorList>
    </citation>
    <scope>NUCLEOTIDE SEQUENCE [LARGE SCALE GENOMIC DNA]</scope>
    <source>
        <strain evidence="5 6">HME9304</strain>
    </source>
</reference>
<proteinExistence type="predicted"/>
<dbReference type="Proteomes" id="UP000248536">
    <property type="component" value="Chromosome"/>
</dbReference>
<keyword evidence="4" id="KW-0472">Membrane</keyword>
<dbReference type="PANTHER" id="PTHR13778:SF47">
    <property type="entry name" value="LIPOPOLYSACCHARIDE 1,3-GALACTOSYLTRANSFERASE"/>
    <property type="match status" value="1"/>
</dbReference>